<dbReference type="Proteomes" id="UP000008827">
    <property type="component" value="Chromosome 10"/>
</dbReference>
<evidence type="ECO:0000256" key="1">
    <source>
        <dbReference type="SAM" id="MobiDB-lite"/>
    </source>
</evidence>
<sequence length="252" mass="28258">MTSFFSLWRLLLLDDQEEAVNEESTLLQHEVDPYEEEETLSLSDLPIYSGASISARWGGDFSKEDGKNFVDDDDDNLFEFFSEEFTASSTNYATAENIIFCGKLIPFKDINPPRGDQSNINVQKGITKRSSKGSKSSFAASDYSSSVGKVSLVRSPTKSRWFLFMFGMSKLSITTEMELKDIRNRQSRRRRGPTATMMIPAAPENGKEEVAAVKEKRSSCKGMWKMFRSISMVLGCHSSNKIANDVVKAAFV</sequence>
<dbReference type="PaxDb" id="3847-GLYMA10G35710.1"/>
<dbReference type="AlphaFoldDB" id="A0A0R0I3S4"/>
<evidence type="ECO:0000313" key="2">
    <source>
        <dbReference type="EMBL" id="KRH34905.1"/>
    </source>
</evidence>
<evidence type="ECO:0000313" key="3">
    <source>
        <dbReference type="EnsemblPlants" id="KRH34905"/>
    </source>
</evidence>
<accession>A0A0R0I3S4</accession>
<protein>
    <submittedName>
        <fullName evidence="2 3">Uncharacterized protein</fullName>
    </submittedName>
</protein>
<dbReference type="Gramene" id="KRH34905">
    <property type="protein sequence ID" value="KRH34905"/>
    <property type="gene ID" value="GLYMA_10G213000"/>
</dbReference>
<organism evidence="2">
    <name type="scientific">Glycine max</name>
    <name type="common">Soybean</name>
    <name type="synonym">Glycine hispida</name>
    <dbReference type="NCBI Taxonomy" id="3847"/>
    <lineage>
        <taxon>Eukaryota</taxon>
        <taxon>Viridiplantae</taxon>
        <taxon>Streptophyta</taxon>
        <taxon>Embryophyta</taxon>
        <taxon>Tracheophyta</taxon>
        <taxon>Spermatophyta</taxon>
        <taxon>Magnoliopsida</taxon>
        <taxon>eudicotyledons</taxon>
        <taxon>Gunneridae</taxon>
        <taxon>Pentapetalae</taxon>
        <taxon>rosids</taxon>
        <taxon>fabids</taxon>
        <taxon>Fabales</taxon>
        <taxon>Fabaceae</taxon>
        <taxon>Papilionoideae</taxon>
        <taxon>50 kb inversion clade</taxon>
        <taxon>NPAAA clade</taxon>
        <taxon>indigoferoid/millettioid clade</taxon>
        <taxon>Phaseoleae</taxon>
        <taxon>Glycine</taxon>
        <taxon>Glycine subgen. Soja</taxon>
    </lineage>
</organism>
<evidence type="ECO:0000313" key="4">
    <source>
        <dbReference type="Proteomes" id="UP000008827"/>
    </source>
</evidence>
<dbReference type="EnsemblPlants" id="KRH34905">
    <property type="protein sequence ID" value="KRH34905"/>
    <property type="gene ID" value="GLYMA_10G213000"/>
</dbReference>
<reference evidence="3" key="2">
    <citation type="submission" date="2018-02" db="UniProtKB">
        <authorList>
            <consortium name="EnsemblPlants"/>
        </authorList>
    </citation>
    <scope>IDENTIFICATION</scope>
    <source>
        <strain evidence="3">Williams 82</strain>
    </source>
</reference>
<dbReference type="RefSeq" id="XP_014618802.1">
    <property type="nucleotide sequence ID" value="XM_014763316.3"/>
</dbReference>
<dbReference type="PANTHER" id="PTHR34130:SF5">
    <property type="entry name" value="OS08G0243800 PROTEIN"/>
    <property type="match status" value="1"/>
</dbReference>
<dbReference type="OMA" id="RWYLFAF"/>
<dbReference type="EMBL" id="CM000843">
    <property type="protein sequence ID" value="KRH34905.1"/>
    <property type="molecule type" value="Genomic_DNA"/>
</dbReference>
<proteinExistence type="predicted"/>
<reference evidence="2" key="3">
    <citation type="submission" date="2018-07" db="EMBL/GenBank/DDBJ databases">
        <title>WGS assembly of Glycine max.</title>
        <authorList>
            <person name="Schmutz J."/>
            <person name="Cannon S."/>
            <person name="Schlueter J."/>
            <person name="Ma J."/>
            <person name="Mitros T."/>
            <person name="Nelson W."/>
            <person name="Hyten D."/>
            <person name="Song Q."/>
            <person name="Thelen J."/>
            <person name="Cheng J."/>
            <person name="Xu D."/>
            <person name="Hellsten U."/>
            <person name="May G."/>
            <person name="Yu Y."/>
            <person name="Sakurai T."/>
            <person name="Umezawa T."/>
            <person name="Bhattacharyya M."/>
            <person name="Sandhu D."/>
            <person name="Valliyodan B."/>
            <person name="Lindquist E."/>
            <person name="Peto M."/>
            <person name="Grant D."/>
            <person name="Shu S."/>
            <person name="Goodstein D."/>
            <person name="Barry K."/>
            <person name="Futrell-Griggs M."/>
            <person name="Abernathy B."/>
            <person name="Du J."/>
            <person name="Tian Z."/>
            <person name="Zhu L."/>
            <person name="Gill N."/>
            <person name="Joshi T."/>
            <person name="Libault M."/>
            <person name="Sethuraman A."/>
            <person name="Zhang X."/>
            <person name="Shinozaki K."/>
            <person name="Nguyen H."/>
            <person name="Wing R."/>
            <person name="Cregan P."/>
            <person name="Specht J."/>
            <person name="Grimwood J."/>
            <person name="Rokhsar D."/>
            <person name="Stacey G."/>
            <person name="Shoemaker R."/>
            <person name="Jackson S."/>
        </authorList>
    </citation>
    <scope>NUCLEOTIDE SEQUENCE</scope>
    <source>
        <tissue evidence="2">Callus</tissue>
    </source>
</reference>
<gene>
    <name evidence="3" type="primary">LOC102662800</name>
    <name evidence="2" type="ORF">GLYMA_10G213000</name>
</gene>
<reference evidence="2 3" key="1">
    <citation type="journal article" date="2010" name="Nature">
        <title>Genome sequence of the palaeopolyploid soybean.</title>
        <authorList>
            <person name="Schmutz J."/>
            <person name="Cannon S.B."/>
            <person name="Schlueter J."/>
            <person name="Ma J."/>
            <person name="Mitros T."/>
            <person name="Nelson W."/>
            <person name="Hyten D.L."/>
            <person name="Song Q."/>
            <person name="Thelen J.J."/>
            <person name="Cheng J."/>
            <person name="Xu D."/>
            <person name="Hellsten U."/>
            <person name="May G.D."/>
            <person name="Yu Y."/>
            <person name="Sakurai T."/>
            <person name="Umezawa T."/>
            <person name="Bhattacharyya M.K."/>
            <person name="Sandhu D."/>
            <person name="Valliyodan B."/>
            <person name="Lindquist E."/>
            <person name="Peto M."/>
            <person name="Grant D."/>
            <person name="Shu S."/>
            <person name="Goodstein D."/>
            <person name="Barry K."/>
            <person name="Futrell-Griggs M."/>
            <person name="Abernathy B."/>
            <person name="Du J."/>
            <person name="Tian Z."/>
            <person name="Zhu L."/>
            <person name="Gill N."/>
            <person name="Joshi T."/>
            <person name="Libault M."/>
            <person name="Sethuraman A."/>
            <person name="Zhang X.-C."/>
            <person name="Shinozaki K."/>
            <person name="Nguyen H.T."/>
            <person name="Wing R.A."/>
            <person name="Cregan P."/>
            <person name="Specht J."/>
            <person name="Grimwood J."/>
            <person name="Rokhsar D."/>
            <person name="Stacey G."/>
            <person name="Shoemaker R.C."/>
            <person name="Jackson S.A."/>
        </authorList>
    </citation>
    <scope>NUCLEOTIDE SEQUENCE [LARGE SCALE GENOMIC DNA]</scope>
    <source>
        <strain evidence="3">cv. Williams 82</strain>
        <tissue evidence="2">Callus</tissue>
    </source>
</reference>
<dbReference type="PANTHER" id="PTHR34130">
    <property type="entry name" value="OS08G0243800 PROTEIN"/>
    <property type="match status" value="1"/>
</dbReference>
<dbReference type="GeneID" id="102662800"/>
<keyword evidence="4" id="KW-1185">Reference proteome</keyword>
<name>A0A0R0I3S4_SOYBN</name>
<feature type="region of interest" description="Disordered" evidence="1">
    <location>
        <begin position="114"/>
        <end position="141"/>
    </location>
</feature>